<dbReference type="STRING" id="200361.A0A453ENM5"/>
<name>A0A453ENM5_AEGTS</name>
<reference evidence="5" key="1">
    <citation type="journal article" date="2014" name="Science">
        <title>Ancient hybridizations among the ancestral genomes of bread wheat.</title>
        <authorList>
            <consortium name="International Wheat Genome Sequencing Consortium,"/>
            <person name="Marcussen T."/>
            <person name="Sandve S.R."/>
            <person name="Heier L."/>
            <person name="Spannagl M."/>
            <person name="Pfeifer M."/>
            <person name="Jakobsen K.S."/>
            <person name="Wulff B.B."/>
            <person name="Steuernagel B."/>
            <person name="Mayer K.F."/>
            <person name="Olsen O.A."/>
        </authorList>
    </citation>
    <scope>NUCLEOTIDE SEQUENCE [LARGE SCALE GENOMIC DNA]</scope>
    <source>
        <strain evidence="5">cv. AL8/78</strain>
    </source>
</reference>
<dbReference type="PANTHER" id="PTHR47058:SF5">
    <property type="entry name" value="REPLICATION FACTOR A PROTEIN 3"/>
    <property type="match status" value="1"/>
</dbReference>
<dbReference type="InterPro" id="IPR013970">
    <property type="entry name" value="Rfa2"/>
</dbReference>
<evidence type="ECO:0000256" key="2">
    <source>
        <dbReference type="ARBA" id="ARBA00009761"/>
    </source>
</evidence>
<accession>A0A453ENM5</accession>
<reference evidence="4" key="5">
    <citation type="journal article" date="2021" name="G3 (Bethesda)">
        <title>Aegilops tauschii genome assembly Aet v5.0 features greater sequence contiguity and improved annotation.</title>
        <authorList>
            <person name="Wang L."/>
            <person name="Zhu T."/>
            <person name="Rodriguez J.C."/>
            <person name="Deal K.R."/>
            <person name="Dubcovsky J."/>
            <person name="McGuire P.E."/>
            <person name="Lux T."/>
            <person name="Spannagl M."/>
            <person name="Mayer K.F.X."/>
            <person name="Baldrich P."/>
            <person name="Meyers B.C."/>
            <person name="Huo N."/>
            <person name="Gu Y.Q."/>
            <person name="Zhou H."/>
            <person name="Devos K.M."/>
            <person name="Bennetzen J.L."/>
            <person name="Unver T."/>
            <person name="Budak H."/>
            <person name="Gulick P.J."/>
            <person name="Galiba G."/>
            <person name="Kalapos B."/>
            <person name="Nelson D.R."/>
            <person name="Li P."/>
            <person name="You F.M."/>
            <person name="Luo M.C."/>
            <person name="Dvorak J."/>
        </authorList>
    </citation>
    <scope>NUCLEOTIDE SEQUENCE [LARGE SCALE GENOMIC DNA]</scope>
    <source>
        <strain evidence="4">cv. AL8/78</strain>
    </source>
</reference>
<proteinExistence type="inferred from homology"/>
<dbReference type="EnsemblPlants" id="AET3Gv20409600.2">
    <property type="protein sequence ID" value="AET3Gv20409600.2"/>
    <property type="gene ID" value="AET3Gv20409600"/>
</dbReference>
<reference evidence="4" key="3">
    <citation type="journal article" date="2017" name="Nature">
        <title>Genome sequence of the progenitor of the wheat D genome Aegilops tauschii.</title>
        <authorList>
            <person name="Luo M.C."/>
            <person name="Gu Y.Q."/>
            <person name="Puiu D."/>
            <person name="Wang H."/>
            <person name="Twardziok S.O."/>
            <person name="Deal K.R."/>
            <person name="Huo N."/>
            <person name="Zhu T."/>
            <person name="Wang L."/>
            <person name="Wang Y."/>
            <person name="McGuire P.E."/>
            <person name="Liu S."/>
            <person name="Long H."/>
            <person name="Ramasamy R.K."/>
            <person name="Rodriguez J.C."/>
            <person name="Van S.L."/>
            <person name="Yuan L."/>
            <person name="Wang Z."/>
            <person name="Xia Z."/>
            <person name="Xiao L."/>
            <person name="Anderson O.D."/>
            <person name="Ouyang S."/>
            <person name="Liang Y."/>
            <person name="Zimin A.V."/>
            <person name="Pertea G."/>
            <person name="Qi P."/>
            <person name="Bennetzen J.L."/>
            <person name="Dai X."/>
            <person name="Dawson M.W."/>
            <person name="Muller H.G."/>
            <person name="Kugler K."/>
            <person name="Rivarola-Duarte L."/>
            <person name="Spannagl M."/>
            <person name="Mayer K.F.X."/>
            <person name="Lu F.H."/>
            <person name="Bevan M.W."/>
            <person name="Leroy P."/>
            <person name="Li P."/>
            <person name="You F.M."/>
            <person name="Sun Q."/>
            <person name="Liu Z."/>
            <person name="Lyons E."/>
            <person name="Wicker T."/>
            <person name="Salzberg S.L."/>
            <person name="Devos K.M."/>
            <person name="Dvorak J."/>
        </authorList>
    </citation>
    <scope>NUCLEOTIDE SEQUENCE [LARGE SCALE GENOMIC DNA]</scope>
    <source>
        <strain evidence="4">cv. AL8/78</strain>
    </source>
</reference>
<evidence type="ECO:0000256" key="1">
    <source>
        <dbReference type="ARBA" id="ARBA00004123"/>
    </source>
</evidence>
<dbReference type="SUPFAM" id="SSF50249">
    <property type="entry name" value="Nucleic acid-binding proteins"/>
    <property type="match status" value="1"/>
</dbReference>
<dbReference type="Gramene" id="AET3Gv20409600.2">
    <property type="protein sequence ID" value="AET3Gv20409600.2"/>
    <property type="gene ID" value="AET3Gv20409600"/>
</dbReference>
<dbReference type="GO" id="GO:0006260">
    <property type="term" value="P:DNA replication"/>
    <property type="evidence" value="ECO:0007669"/>
    <property type="project" value="InterPro"/>
</dbReference>
<dbReference type="PANTHER" id="PTHR47058">
    <property type="entry name" value="REPLICATION PROTEIN A 14 KDA SUBUNIT A-RELATED"/>
    <property type="match status" value="1"/>
</dbReference>
<dbReference type="Gene3D" id="2.40.50.140">
    <property type="entry name" value="Nucleic acid-binding proteins"/>
    <property type="match status" value="1"/>
</dbReference>
<keyword evidence="3" id="KW-0539">Nucleus</keyword>
<dbReference type="GO" id="GO:0006310">
    <property type="term" value="P:DNA recombination"/>
    <property type="evidence" value="ECO:0007669"/>
    <property type="project" value="InterPro"/>
</dbReference>
<reference evidence="5" key="2">
    <citation type="journal article" date="2017" name="Nat. Plants">
        <title>The Aegilops tauschii genome reveals multiple impacts of transposons.</title>
        <authorList>
            <person name="Zhao G."/>
            <person name="Zou C."/>
            <person name="Li K."/>
            <person name="Wang K."/>
            <person name="Li T."/>
            <person name="Gao L."/>
            <person name="Zhang X."/>
            <person name="Wang H."/>
            <person name="Yang Z."/>
            <person name="Liu X."/>
            <person name="Jiang W."/>
            <person name="Mao L."/>
            <person name="Kong X."/>
            <person name="Jiao Y."/>
            <person name="Jia J."/>
        </authorList>
    </citation>
    <scope>NUCLEOTIDE SEQUENCE [LARGE SCALE GENOMIC DNA]</scope>
    <source>
        <strain evidence="5">cv. AL8/78</strain>
    </source>
</reference>
<evidence type="ECO:0000256" key="3">
    <source>
        <dbReference type="ARBA" id="ARBA00023242"/>
    </source>
</evidence>
<dbReference type="InterPro" id="IPR012340">
    <property type="entry name" value="NA-bd_OB-fold"/>
</dbReference>
<dbReference type="GO" id="GO:0031981">
    <property type="term" value="C:nuclear lumen"/>
    <property type="evidence" value="ECO:0007669"/>
    <property type="project" value="UniProtKB-ARBA"/>
</dbReference>
<dbReference type="Pfam" id="PF08661">
    <property type="entry name" value="Rep_fac-A_3"/>
    <property type="match status" value="1"/>
</dbReference>
<evidence type="ECO:0000313" key="5">
    <source>
        <dbReference type="Proteomes" id="UP000015105"/>
    </source>
</evidence>
<dbReference type="GO" id="GO:0006281">
    <property type="term" value="P:DNA repair"/>
    <property type="evidence" value="ECO:0007669"/>
    <property type="project" value="InterPro"/>
</dbReference>
<evidence type="ECO:0008006" key="6">
    <source>
        <dbReference type="Google" id="ProtNLM"/>
    </source>
</evidence>
<organism evidence="4 5">
    <name type="scientific">Aegilops tauschii subsp. strangulata</name>
    <name type="common">Goatgrass</name>
    <dbReference type="NCBI Taxonomy" id="200361"/>
    <lineage>
        <taxon>Eukaryota</taxon>
        <taxon>Viridiplantae</taxon>
        <taxon>Streptophyta</taxon>
        <taxon>Embryophyta</taxon>
        <taxon>Tracheophyta</taxon>
        <taxon>Spermatophyta</taxon>
        <taxon>Magnoliopsida</taxon>
        <taxon>Liliopsida</taxon>
        <taxon>Poales</taxon>
        <taxon>Poaceae</taxon>
        <taxon>BOP clade</taxon>
        <taxon>Pooideae</taxon>
        <taxon>Triticodae</taxon>
        <taxon>Triticeae</taxon>
        <taxon>Triticinae</taxon>
        <taxon>Aegilops</taxon>
    </lineage>
</organism>
<sequence>DMDMDASFRSAIVNGETLKMFVGQRVRTVLKFQHTQGGVLVGQSTDGHQLTIRGASEGRESHYLEVIGIADNDQSISAETCKDFDDNFDADAFNGLCKLVVNGKVKEVLL</sequence>
<comment type="similarity">
    <text evidence="2">Belongs to the replication factor A protein 3 family.</text>
</comment>
<reference evidence="4" key="4">
    <citation type="submission" date="2019-03" db="UniProtKB">
        <authorList>
            <consortium name="EnsemblPlants"/>
        </authorList>
    </citation>
    <scope>IDENTIFICATION</scope>
</reference>
<dbReference type="AlphaFoldDB" id="A0A453ENM5"/>
<dbReference type="GO" id="GO:0003677">
    <property type="term" value="F:DNA binding"/>
    <property type="evidence" value="ECO:0007669"/>
    <property type="project" value="InterPro"/>
</dbReference>
<comment type="subcellular location">
    <subcellularLocation>
        <location evidence="1">Nucleus</location>
    </subcellularLocation>
</comment>
<dbReference type="Proteomes" id="UP000015105">
    <property type="component" value="Chromosome 3D"/>
</dbReference>
<evidence type="ECO:0000313" key="4">
    <source>
        <dbReference type="EnsemblPlants" id="AET3Gv20409600.2"/>
    </source>
</evidence>
<protein>
    <recommendedName>
        <fullName evidence="6">Replication factor A protein 3</fullName>
    </recommendedName>
</protein>
<keyword evidence="5" id="KW-1185">Reference proteome</keyword>